<feature type="active site" description="Charge relay system" evidence="6">
    <location>
        <position position="278"/>
    </location>
</feature>
<organism evidence="9 10">
    <name type="scientific">Arachidicoccus rhizosphaerae</name>
    <dbReference type="NCBI Taxonomy" id="551991"/>
    <lineage>
        <taxon>Bacteria</taxon>
        <taxon>Pseudomonadati</taxon>
        <taxon>Bacteroidota</taxon>
        <taxon>Chitinophagia</taxon>
        <taxon>Chitinophagales</taxon>
        <taxon>Chitinophagaceae</taxon>
        <taxon>Arachidicoccus</taxon>
    </lineage>
</organism>
<feature type="active site" description="Charge relay system" evidence="6">
    <location>
        <position position="209"/>
    </location>
</feature>
<accession>A0A1H4A458</accession>
<dbReference type="Gene3D" id="3.50.30.60">
    <property type="entry name" value="LD-carboxypeptidase A C-terminal domain-like"/>
    <property type="match status" value="1"/>
</dbReference>
<dbReference type="SUPFAM" id="SSF52317">
    <property type="entry name" value="Class I glutamine amidotransferase-like"/>
    <property type="match status" value="1"/>
</dbReference>
<dbReference type="GO" id="GO:0008236">
    <property type="term" value="F:serine-type peptidase activity"/>
    <property type="evidence" value="ECO:0007669"/>
    <property type="project" value="UniProtKB-KW"/>
</dbReference>
<protein>
    <submittedName>
        <fullName evidence="9">Muramoyltetrapeptide carboxypeptidase</fullName>
    </submittedName>
</protein>
<dbReference type="PANTHER" id="PTHR30237:SF2">
    <property type="entry name" value="MUREIN TETRAPEPTIDE CARBOXYPEPTIDASE"/>
    <property type="match status" value="1"/>
</dbReference>
<keyword evidence="3" id="KW-0645">Protease</keyword>
<dbReference type="CDD" id="cd07025">
    <property type="entry name" value="Peptidase_S66"/>
    <property type="match status" value="1"/>
</dbReference>
<dbReference type="GO" id="GO:0006508">
    <property type="term" value="P:proteolysis"/>
    <property type="evidence" value="ECO:0007669"/>
    <property type="project" value="UniProtKB-KW"/>
</dbReference>
<keyword evidence="2 9" id="KW-0121">Carboxypeptidase</keyword>
<dbReference type="SUPFAM" id="SSF141986">
    <property type="entry name" value="LD-carboxypeptidase A C-terminal domain-like"/>
    <property type="match status" value="1"/>
</dbReference>
<gene>
    <name evidence="9" type="ORF">SAMN05192529_11341</name>
</gene>
<dbReference type="InterPro" id="IPR040921">
    <property type="entry name" value="Peptidase_S66C"/>
</dbReference>
<dbReference type="PANTHER" id="PTHR30237">
    <property type="entry name" value="MURAMOYLTETRAPEPTIDE CARBOXYPEPTIDASE"/>
    <property type="match status" value="1"/>
</dbReference>
<dbReference type="Pfam" id="PF17676">
    <property type="entry name" value="Peptidase_S66C"/>
    <property type="match status" value="1"/>
</dbReference>
<dbReference type="InterPro" id="IPR027461">
    <property type="entry name" value="Carboxypeptidase_A_C_sf"/>
</dbReference>
<evidence type="ECO:0000256" key="2">
    <source>
        <dbReference type="ARBA" id="ARBA00022645"/>
    </source>
</evidence>
<feature type="active site" description="Nucleophile" evidence="6">
    <location>
        <position position="115"/>
    </location>
</feature>
<keyword evidence="4" id="KW-0378">Hydrolase</keyword>
<evidence type="ECO:0000259" key="7">
    <source>
        <dbReference type="Pfam" id="PF02016"/>
    </source>
</evidence>
<feature type="domain" description="LD-carboxypeptidase C-terminal" evidence="8">
    <location>
        <begin position="178"/>
        <end position="292"/>
    </location>
</feature>
<dbReference type="InterPro" id="IPR027478">
    <property type="entry name" value="LdcA_N"/>
</dbReference>
<evidence type="ECO:0000313" key="10">
    <source>
        <dbReference type="Proteomes" id="UP000199041"/>
    </source>
</evidence>
<sequence>MPSKPVQPAALKKNDLIAMIGPSGYLDPGKITDCLQTLQQWGYQVMVDPETVGVYRGNYFAGSDLERTEAMQRALDNPDVKAILCARGGYGMSRIIDQLDFKKFKKHPKWIIGFSDITLLHLHLNRRVKISSLHAPMAAAFMKSEDTSYLLYLQKALKGSLSQYKFSPQPDNNTGHVTGELIGGNLCLLAHSVGSPSEPDVKGKILFIEDVGEHFYTIDRFLWQLKRAGWMDKIAALLVGDFSTTKDTTQPFGKSMEQIIKDVIPQGLPVAFHIPVGHQPANITLKCGVQYDLNIGKKSVILKEK</sequence>
<evidence type="ECO:0000313" key="9">
    <source>
        <dbReference type="EMBL" id="SEA30568.1"/>
    </source>
</evidence>
<dbReference type="InterPro" id="IPR040449">
    <property type="entry name" value="Peptidase_S66_N"/>
</dbReference>
<dbReference type="GO" id="GO:0004180">
    <property type="term" value="F:carboxypeptidase activity"/>
    <property type="evidence" value="ECO:0007669"/>
    <property type="project" value="UniProtKB-KW"/>
</dbReference>
<proteinExistence type="inferred from homology"/>
<evidence type="ECO:0000256" key="1">
    <source>
        <dbReference type="ARBA" id="ARBA00010233"/>
    </source>
</evidence>
<keyword evidence="10" id="KW-1185">Reference proteome</keyword>
<evidence type="ECO:0000256" key="3">
    <source>
        <dbReference type="ARBA" id="ARBA00022670"/>
    </source>
</evidence>
<dbReference type="STRING" id="551991.SAMN05192529_11341"/>
<feature type="domain" description="LD-carboxypeptidase N-terminal" evidence="7">
    <location>
        <begin position="17"/>
        <end position="135"/>
    </location>
</feature>
<evidence type="ECO:0000256" key="5">
    <source>
        <dbReference type="ARBA" id="ARBA00022825"/>
    </source>
</evidence>
<dbReference type="InterPro" id="IPR003507">
    <property type="entry name" value="S66_fam"/>
</dbReference>
<evidence type="ECO:0000259" key="8">
    <source>
        <dbReference type="Pfam" id="PF17676"/>
    </source>
</evidence>
<evidence type="ECO:0000256" key="4">
    <source>
        <dbReference type="ARBA" id="ARBA00022801"/>
    </source>
</evidence>
<dbReference type="PIRSF" id="PIRSF028757">
    <property type="entry name" value="LD-carboxypeptidase"/>
    <property type="match status" value="1"/>
</dbReference>
<evidence type="ECO:0000256" key="6">
    <source>
        <dbReference type="PIRSR" id="PIRSR028757-1"/>
    </source>
</evidence>
<dbReference type="RefSeq" id="WP_091398565.1">
    <property type="nucleotide sequence ID" value="NZ_FNQY01000013.1"/>
</dbReference>
<dbReference type="OrthoDB" id="9807329at2"/>
<dbReference type="EMBL" id="FNQY01000013">
    <property type="protein sequence ID" value="SEA30568.1"/>
    <property type="molecule type" value="Genomic_DNA"/>
</dbReference>
<reference evidence="9 10" key="1">
    <citation type="submission" date="2016-10" db="EMBL/GenBank/DDBJ databases">
        <authorList>
            <person name="de Groot N.N."/>
        </authorList>
    </citation>
    <scope>NUCLEOTIDE SEQUENCE [LARGE SCALE GENOMIC DNA]</scope>
    <source>
        <strain evidence="9 10">Vu-144</strain>
    </source>
</reference>
<dbReference type="Proteomes" id="UP000199041">
    <property type="component" value="Unassembled WGS sequence"/>
</dbReference>
<name>A0A1H4A458_9BACT</name>
<keyword evidence="5" id="KW-0720">Serine protease</keyword>
<comment type="similarity">
    <text evidence="1">Belongs to the peptidase S66 family.</text>
</comment>
<dbReference type="Pfam" id="PF02016">
    <property type="entry name" value="Peptidase_S66"/>
    <property type="match status" value="1"/>
</dbReference>
<dbReference type="InterPro" id="IPR029062">
    <property type="entry name" value="Class_I_gatase-like"/>
</dbReference>
<dbReference type="Gene3D" id="3.40.50.10740">
    <property type="entry name" value="Class I glutamine amidotransferase-like"/>
    <property type="match status" value="1"/>
</dbReference>
<dbReference type="AlphaFoldDB" id="A0A1H4A458"/>